<dbReference type="PANTHER" id="PTHR22683:SF1">
    <property type="entry name" value="TYPE VII SECRETION SYSTEM PROTEIN ESSC"/>
    <property type="match status" value="1"/>
</dbReference>
<evidence type="ECO:0000256" key="2">
    <source>
        <dbReference type="ARBA" id="ARBA00022840"/>
    </source>
</evidence>
<organism evidence="5 6">
    <name type="scientific">Mycobacterium pinniadriaticum</name>
    <dbReference type="NCBI Taxonomy" id="2994102"/>
    <lineage>
        <taxon>Bacteria</taxon>
        <taxon>Bacillati</taxon>
        <taxon>Actinomycetota</taxon>
        <taxon>Actinomycetes</taxon>
        <taxon>Mycobacteriales</taxon>
        <taxon>Mycobacteriaceae</taxon>
        <taxon>Mycobacterium</taxon>
    </lineage>
</organism>
<evidence type="ECO:0000256" key="3">
    <source>
        <dbReference type="PROSITE-ProRule" id="PRU00289"/>
    </source>
</evidence>
<dbReference type="SUPFAM" id="SSF52540">
    <property type="entry name" value="P-loop containing nucleoside triphosphate hydrolases"/>
    <property type="match status" value="2"/>
</dbReference>
<name>A0ABT3SFC8_9MYCO</name>
<keyword evidence="1 3" id="KW-0547">Nucleotide-binding</keyword>
<protein>
    <submittedName>
        <fullName evidence="5">FtsK/SpoIIIE domain-containing protein</fullName>
    </submittedName>
</protein>
<feature type="binding site" evidence="3">
    <location>
        <begin position="707"/>
        <end position="714"/>
    </location>
    <ligand>
        <name>ATP</name>
        <dbReference type="ChEBI" id="CHEBI:30616"/>
    </ligand>
</feature>
<dbReference type="EMBL" id="JAPJDO010000012">
    <property type="protein sequence ID" value="MCX2938220.1"/>
    <property type="molecule type" value="Genomic_DNA"/>
</dbReference>
<dbReference type="PROSITE" id="PS50901">
    <property type="entry name" value="FTSK"/>
    <property type="match status" value="2"/>
</dbReference>
<feature type="domain" description="FtsK" evidence="4">
    <location>
        <begin position="690"/>
        <end position="889"/>
    </location>
</feature>
<keyword evidence="2 3" id="KW-0067">ATP-binding</keyword>
<reference evidence="5 6" key="1">
    <citation type="submission" date="2022-11" db="EMBL/GenBank/DDBJ databases">
        <title>Mycobacterium sp. nov.</title>
        <authorList>
            <person name="Papic B."/>
            <person name="Spicic S."/>
            <person name="Duvnjak S."/>
        </authorList>
    </citation>
    <scope>NUCLEOTIDE SEQUENCE [LARGE SCALE GENOMIC DNA]</scope>
    <source>
        <strain evidence="5 6">CVI_P4</strain>
    </source>
</reference>
<dbReference type="PANTHER" id="PTHR22683">
    <property type="entry name" value="SPORULATION PROTEIN RELATED"/>
    <property type="match status" value="1"/>
</dbReference>
<sequence>MTQSIQRGAGPSSLDPHFGYVRFGVGRSGLSRSFDNLPQLGRPADYEPVTFQGFSSFLDQQNVINGIAKPVSLRATPGLALVGENGVMEPVYGLVRSIICQASVFHSPTDLKVMVVTDEPARWDWVKWLPHCQHATLLDTAGSQRLVWTSAEAFNAAVGDELHEREKHAKESSQMPHWLVINDQRRIDEAEWQTLTRRDGVAGVTFMRLAPEKGAGMEFGSTYYLNPELISDSSGRFAVPDQINEQTARTIARRMARWRPDTAARSAAVEDGGAVDLFQMLGIVDPAHLDVDRLWAPTRSGPPFEENVWGERWLKIPYGRDEFGNTVYIDFKEPHEGGMGHHMVLVGTTGAGKSEFWTTLILAACLTHSPESLNIAFFDFKGATTAQSIEHLPHVVAAMNNLRNDSLWLERMADVLYGELEIRKRMLARARVGNAAEYEYLRIHRGEPLPPMPTLLAIVDEFTQMFKEFPAAREVFDEIGRQGRALGVRMLMGSQRLGHEMNQGIMANVPIRAALRTLDGNDSRAVLGVDEAKWLPVKPAGAGYLRVEGRELLTRFQTAYVSGTYTPRRQVAAATVRAQSGYAPPREFLVTGMAAVKQPASVQAEVVEEAPQVLIGEDGRPMRDIQVATKSLQAQTQGRHGRRMWLPPLTSLAVDELVRRLRGKLWHVDYGQNRGLVFPVGLEDRPFQHSQRVFAVDVLEGNCGVVGIGNAGKTVALTTMITGAALMYTPQRIQFLVLSFSGPDLNGISRLPHVASFARGNEVERVTRTLAEMEALIEYREQAFKDLGIGMAQLRERKFGGQPGQIPDDPYGDVYMVLDGWAQFVDAFDDNTMRTPVDRVVSIMTRGPSHGVHVIVSANGWIQGKMRSGMKGLLTANVELKLNDQTDDLSTNNQQVAKKVPFGSREVAADDAAALGDSESGEFGAGEQTQTVLIRGRGTSMVGYHFQTALPQVSIGEKVVLVGDAVEAIAQVTGDGGSAAKLKILPERVTLREVFTQARQCRGIGGGKVPFGISEVGLRPAIADFAAAPHLLLAGDPECGLSTALATLARAIMSVYGPEEAEIFVIDPHTELAQVAEGPHLGTYVDPPPGPKKDFGAAAFGTPAAPVAPDPAFEQVSHEGYVHREDQVRNLAAHLGSVLAARLPAGDVTQEQIKAGIRWQGRQTFVLIDREETVQGWGSGNFMAGAYPLEPLAPFVDRAKEVGLHLIVARRIGTWARAASSPLIDRLLRMKAAGVVMSGDRNEGPIVGMQRASRMQPGRGVYVTEGLTAPVQIATSVADQ</sequence>
<evidence type="ECO:0000313" key="6">
    <source>
        <dbReference type="Proteomes" id="UP001300745"/>
    </source>
</evidence>
<keyword evidence="6" id="KW-1185">Reference proteome</keyword>
<comment type="caution">
    <text evidence="5">The sequence shown here is derived from an EMBL/GenBank/DDBJ whole genome shotgun (WGS) entry which is preliminary data.</text>
</comment>
<feature type="binding site" evidence="3">
    <location>
        <begin position="347"/>
        <end position="354"/>
    </location>
    <ligand>
        <name>ATP</name>
        <dbReference type="ChEBI" id="CHEBI:30616"/>
    </ligand>
</feature>
<evidence type="ECO:0000256" key="1">
    <source>
        <dbReference type="ARBA" id="ARBA00022741"/>
    </source>
</evidence>
<dbReference type="InterPro" id="IPR027417">
    <property type="entry name" value="P-loop_NTPase"/>
</dbReference>
<proteinExistence type="predicted"/>
<dbReference type="InterPro" id="IPR050206">
    <property type="entry name" value="FtsK/SpoIIIE/SftA"/>
</dbReference>
<dbReference type="Proteomes" id="UP001300745">
    <property type="component" value="Unassembled WGS sequence"/>
</dbReference>
<dbReference type="RefSeq" id="WP_265997843.1">
    <property type="nucleotide sequence ID" value="NZ_JAPJDN010000012.1"/>
</dbReference>
<accession>A0ABT3SFC8</accession>
<dbReference type="InterPro" id="IPR002543">
    <property type="entry name" value="FtsK_dom"/>
</dbReference>
<dbReference type="Gene3D" id="3.40.50.300">
    <property type="entry name" value="P-loop containing nucleotide triphosphate hydrolases"/>
    <property type="match status" value="4"/>
</dbReference>
<dbReference type="Pfam" id="PF01580">
    <property type="entry name" value="FtsK_SpoIIIE"/>
    <property type="match status" value="3"/>
</dbReference>
<gene>
    <name evidence="5" type="ORF">ORI27_16045</name>
</gene>
<evidence type="ECO:0000259" key="4">
    <source>
        <dbReference type="PROSITE" id="PS50901"/>
    </source>
</evidence>
<feature type="domain" description="FtsK" evidence="4">
    <location>
        <begin position="324"/>
        <end position="524"/>
    </location>
</feature>
<evidence type="ECO:0000313" key="5">
    <source>
        <dbReference type="EMBL" id="MCX2938220.1"/>
    </source>
</evidence>